<proteinExistence type="inferred from homology"/>
<sequence>MKVLLGVCGSIAAYKTFDLARLLVNNGHVVKVVLSRGAEEFVRPMVYKYLGVKEVYSASSDFIYPENKNDVGTVLHIELAKWADKFIVAPLSANTISKFAHGRSDDLLSSIFLAIEQTKPILLFPAMNTNMLTHPFVKENLERLEKIKTLPQVYVSSTMTGELACGDVGAGKLPSIESIQDLIETFSFNANSKKVVITTGATISSVDPVRYLTNASTGKTGYELAKDFLSAGFSVSMIAGKNATSLLDQLDNHPRFNMKRVVSTRDMLKVAKQETIDATAYISAAAISDIEFVQEDGKLKKSKMQDSLPILMAPDVLQTILNERSDDLKVIGFAAETDLTKEILLEKWNRKKVDLLVGTHVSSGLSTNSNETHGFSNDSAHYSLMKDGDIIHTGELSKSDLAKIILEEVQ</sequence>
<dbReference type="GO" id="GO:0010181">
    <property type="term" value="F:FMN binding"/>
    <property type="evidence" value="ECO:0007669"/>
    <property type="project" value="UniProtKB-UniRule"/>
</dbReference>
<feature type="binding site" evidence="3">
    <location>
        <position position="333"/>
    </location>
    <ligand>
        <name>CTP</name>
        <dbReference type="ChEBI" id="CHEBI:37563"/>
    </ligand>
</feature>
<feature type="binding site" evidence="3">
    <location>
        <position position="289"/>
    </location>
    <ligand>
        <name>CTP</name>
        <dbReference type="ChEBI" id="CHEBI:37563"/>
    </ligand>
</feature>
<keyword evidence="1 3" id="KW-0210">Decarboxylase</keyword>
<comment type="catalytic activity">
    <reaction evidence="3 4">
        <text>(R)-4'-phosphopantothenate + L-cysteine + CTP = N-[(R)-4-phosphopantothenoyl]-L-cysteine + CMP + diphosphate + H(+)</text>
        <dbReference type="Rhea" id="RHEA:19397"/>
        <dbReference type="ChEBI" id="CHEBI:10986"/>
        <dbReference type="ChEBI" id="CHEBI:15378"/>
        <dbReference type="ChEBI" id="CHEBI:33019"/>
        <dbReference type="ChEBI" id="CHEBI:35235"/>
        <dbReference type="ChEBI" id="CHEBI:37563"/>
        <dbReference type="ChEBI" id="CHEBI:59458"/>
        <dbReference type="ChEBI" id="CHEBI:60377"/>
        <dbReference type="EC" id="6.3.2.5"/>
    </reaction>
</comment>
<comment type="pathway">
    <text evidence="3 4">Cofactor biosynthesis; coenzyme A biosynthesis; CoA from (R)-pantothenate: step 3/5.</text>
</comment>
<dbReference type="GO" id="GO:0015941">
    <property type="term" value="P:pantothenate catabolic process"/>
    <property type="evidence" value="ECO:0007669"/>
    <property type="project" value="InterPro"/>
</dbReference>
<comment type="pathway">
    <text evidence="3 4">Cofactor biosynthesis; coenzyme A biosynthesis; CoA from (R)-pantothenate: step 2/5.</text>
</comment>
<dbReference type="InterPro" id="IPR007085">
    <property type="entry name" value="DNA/pantothenate-metab_flavo_C"/>
</dbReference>
<keyword evidence="3" id="KW-0460">Magnesium</keyword>
<dbReference type="EC" id="4.1.1.36" evidence="3"/>
<comment type="caution">
    <text evidence="7">The sequence shown here is derived from an EMBL/GenBank/DDBJ whole genome shotgun (WGS) entry which is preliminary data.</text>
</comment>
<evidence type="ECO:0000256" key="2">
    <source>
        <dbReference type="ARBA" id="ARBA00023239"/>
    </source>
</evidence>
<name>A0A1Y5FAG0_9BACT</name>
<feature type="binding site" evidence="3">
    <location>
        <position position="298"/>
    </location>
    <ligand>
        <name>CTP</name>
        <dbReference type="ChEBI" id="CHEBI:37563"/>
    </ligand>
</feature>
<evidence type="ECO:0000256" key="3">
    <source>
        <dbReference type="HAMAP-Rule" id="MF_02225"/>
    </source>
</evidence>
<keyword evidence="3" id="KW-0511">Multifunctional enzyme</keyword>
<comment type="function">
    <text evidence="3">Catalyzes two sequential steps in the biosynthesis of coenzyme A. In the first step cysteine is conjugated to 4'-phosphopantothenate to form 4-phosphopantothenoylcysteine. In the second step the latter compound is decarboxylated to form 4'-phosphopantotheine.</text>
</comment>
<comment type="function">
    <text evidence="4">Catalyzes two steps in the biosynthesis of coenzyme A. In the first step cysteine is conjugated to 4'-phosphopantothenate to form 4-phosphopantothenoylcysteine, in the latter compound is decarboxylated to form 4'-phosphopantotheine.</text>
</comment>
<protein>
    <recommendedName>
        <fullName evidence="3">Coenzyme A biosynthesis bifunctional protein CoaBC</fullName>
    </recommendedName>
    <alternativeName>
        <fullName evidence="3">DNA/pantothenate metabolism flavoprotein</fullName>
    </alternativeName>
    <alternativeName>
        <fullName evidence="3">Phosphopantothenoylcysteine synthetase/decarboxylase</fullName>
        <shortName evidence="3">PPCS-PPCDC</shortName>
    </alternativeName>
    <domain>
        <recommendedName>
            <fullName evidence="3">Phosphopantothenoylcysteine decarboxylase</fullName>
            <shortName evidence="3">PPC decarboxylase</shortName>
            <shortName evidence="3">PPC-DC</shortName>
            <ecNumber evidence="3">4.1.1.36</ecNumber>
        </recommendedName>
        <alternativeName>
            <fullName evidence="3">CoaC</fullName>
        </alternativeName>
    </domain>
    <domain>
        <recommendedName>
            <fullName evidence="3">Phosphopantothenate--cysteine ligase</fullName>
            <ecNumber evidence="3">6.3.2.5</ecNumber>
        </recommendedName>
        <alternativeName>
            <fullName evidence="3">CoaB</fullName>
        </alternativeName>
        <alternativeName>
            <fullName evidence="3">Phosphopantothenoylcysteine synthetase</fullName>
            <shortName evidence="3">PPC synthetase</shortName>
            <shortName evidence="3">PPC-S</shortName>
        </alternativeName>
    </domain>
</protein>
<evidence type="ECO:0000256" key="1">
    <source>
        <dbReference type="ARBA" id="ARBA00022793"/>
    </source>
</evidence>
<feature type="binding site" evidence="3">
    <location>
        <position position="351"/>
    </location>
    <ligand>
        <name>CTP</name>
        <dbReference type="ChEBI" id="CHEBI:37563"/>
    </ligand>
</feature>
<keyword evidence="3 4" id="KW-0288">FMN</keyword>
<comment type="similarity">
    <text evidence="3 4">In the N-terminal section; belongs to the HFCD (homo-oligomeric flavin containing Cys decarboxylase) superfamily.</text>
</comment>
<dbReference type="SUPFAM" id="SSF102645">
    <property type="entry name" value="CoaB-like"/>
    <property type="match status" value="1"/>
</dbReference>
<dbReference type="EC" id="6.3.2.5" evidence="3"/>
<dbReference type="GO" id="GO:0015937">
    <property type="term" value="P:coenzyme A biosynthetic process"/>
    <property type="evidence" value="ECO:0007669"/>
    <property type="project" value="UniProtKB-UniRule"/>
</dbReference>
<feature type="active site" description="Proton donor" evidence="3">
    <location>
        <position position="165"/>
    </location>
</feature>
<dbReference type="Gene3D" id="3.40.50.1950">
    <property type="entry name" value="Flavin prenyltransferase-like"/>
    <property type="match status" value="1"/>
</dbReference>
<dbReference type="UniPathway" id="UPA00241">
    <property type="reaction ID" value="UER00353"/>
</dbReference>
<dbReference type="GO" id="GO:0004633">
    <property type="term" value="F:phosphopantothenoylcysteine decarboxylase activity"/>
    <property type="evidence" value="ECO:0007669"/>
    <property type="project" value="UniProtKB-UniRule"/>
</dbReference>
<comment type="catalytic activity">
    <reaction evidence="3 4">
        <text>N-[(R)-4-phosphopantothenoyl]-L-cysteine + H(+) = (R)-4'-phosphopantetheine + CO2</text>
        <dbReference type="Rhea" id="RHEA:16793"/>
        <dbReference type="ChEBI" id="CHEBI:15378"/>
        <dbReference type="ChEBI" id="CHEBI:16526"/>
        <dbReference type="ChEBI" id="CHEBI:59458"/>
        <dbReference type="ChEBI" id="CHEBI:61723"/>
        <dbReference type="EC" id="4.1.1.36"/>
    </reaction>
</comment>
<feature type="region of interest" description="Phosphopantothenoylcysteine decarboxylase" evidence="3">
    <location>
        <begin position="1"/>
        <end position="194"/>
    </location>
</feature>
<dbReference type="InterPro" id="IPR036551">
    <property type="entry name" value="Flavin_trans-like"/>
</dbReference>
<comment type="cofactor">
    <cofactor evidence="3">
        <name>Mg(2+)</name>
        <dbReference type="ChEBI" id="CHEBI:18420"/>
    </cofactor>
</comment>
<keyword evidence="2 3" id="KW-0456">Lyase</keyword>
<comment type="cofactor">
    <cofactor evidence="3">
        <name>FMN</name>
        <dbReference type="ChEBI" id="CHEBI:58210"/>
    </cofactor>
    <text evidence="3">Binds 1 FMN per subunit.</text>
</comment>
<evidence type="ECO:0000259" key="5">
    <source>
        <dbReference type="Pfam" id="PF02441"/>
    </source>
</evidence>
<gene>
    <name evidence="3" type="primary">coaBC</name>
    <name evidence="7" type="ORF">A9Q84_04055</name>
</gene>
<dbReference type="GO" id="GO:0046872">
    <property type="term" value="F:metal ion binding"/>
    <property type="evidence" value="ECO:0007669"/>
    <property type="project" value="UniProtKB-KW"/>
</dbReference>
<dbReference type="AlphaFoldDB" id="A0A1Y5FAG0"/>
<feature type="domain" description="DNA/pantothenate metabolism flavoprotein C-terminal" evidence="6">
    <location>
        <begin position="192"/>
        <end position="409"/>
    </location>
</feature>
<feature type="binding site" evidence="3">
    <location>
        <begin position="314"/>
        <end position="317"/>
    </location>
    <ligand>
        <name>CTP</name>
        <dbReference type="ChEBI" id="CHEBI:37563"/>
    </ligand>
</feature>
<keyword evidence="3 4" id="KW-0436">Ligase</keyword>
<dbReference type="Proteomes" id="UP000196531">
    <property type="component" value="Unassembled WGS sequence"/>
</dbReference>
<reference evidence="8" key="1">
    <citation type="journal article" date="2017" name="Proc. Natl. Acad. Sci. U.S.A.">
        <title>Simulation of Deepwater Horizon oil plume reveals substrate specialization within a complex community of hydrocarbon-degraders.</title>
        <authorList>
            <person name="Hu P."/>
            <person name="Dubinsky E.A."/>
            <person name="Probst A.J."/>
            <person name="Wang J."/>
            <person name="Sieber C.M.K."/>
            <person name="Tom L.M."/>
            <person name="Gardinali P."/>
            <person name="Banfield J.F."/>
            <person name="Atlas R.M."/>
            <person name="Andersen G.L."/>
        </authorList>
    </citation>
    <scope>NUCLEOTIDE SEQUENCE [LARGE SCALE GENOMIC DNA]</scope>
</reference>
<accession>A0A1Y5FAG0</accession>
<dbReference type="GO" id="GO:0071513">
    <property type="term" value="C:phosphopantothenoylcysteine decarboxylase complex"/>
    <property type="evidence" value="ECO:0007669"/>
    <property type="project" value="TreeGrafter"/>
</dbReference>
<dbReference type="PANTHER" id="PTHR14359:SF6">
    <property type="entry name" value="PHOSPHOPANTOTHENOYLCYSTEINE DECARBOXYLASE"/>
    <property type="match status" value="1"/>
</dbReference>
<dbReference type="NCBIfam" id="TIGR00521">
    <property type="entry name" value="coaBC_dfp"/>
    <property type="match status" value="1"/>
</dbReference>
<dbReference type="InterPro" id="IPR005252">
    <property type="entry name" value="CoaBC"/>
</dbReference>
<dbReference type="Pfam" id="PF04127">
    <property type="entry name" value="DFP"/>
    <property type="match status" value="1"/>
</dbReference>
<evidence type="ECO:0000313" key="8">
    <source>
        <dbReference type="Proteomes" id="UP000196531"/>
    </source>
</evidence>
<feature type="domain" description="Flavoprotein" evidence="5">
    <location>
        <begin position="1"/>
        <end position="158"/>
    </location>
</feature>
<dbReference type="InterPro" id="IPR035929">
    <property type="entry name" value="CoaB-like_sf"/>
</dbReference>
<dbReference type="HAMAP" id="MF_02225">
    <property type="entry name" value="CoaBC"/>
    <property type="match status" value="1"/>
</dbReference>
<evidence type="ECO:0000313" key="7">
    <source>
        <dbReference type="EMBL" id="OUR98596.1"/>
    </source>
</evidence>
<feature type="region of interest" description="Phosphopantothenate--cysteine ligase" evidence="3">
    <location>
        <begin position="195"/>
        <end position="410"/>
    </location>
</feature>
<evidence type="ECO:0000256" key="4">
    <source>
        <dbReference type="RuleBase" id="RU364078"/>
    </source>
</evidence>
<dbReference type="SUPFAM" id="SSF52507">
    <property type="entry name" value="Homo-oligomeric flavin-containing Cys decarboxylases, HFCD"/>
    <property type="match status" value="1"/>
</dbReference>
<dbReference type="GO" id="GO:0004632">
    <property type="term" value="F:phosphopantothenate--cysteine ligase activity"/>
    <property type="evidence" value="ECO:0007669"/>
    <property type="project" value="UniProtKB-UniRule"/>
</dbReference>
<dbReference type="InterPro" id="IPR003382">
    <property type="entry name" value="Flavoprotein"/>
</dbReference>
<organism evidence="7 8">
    <name type="scientific">Halobacteriovorax marinus</name>
    <dbReference type="NCBI Taxonomy" id="97084"/>
    <lineage>
        <taxon>Bacteria</taxon>
        <taxon>Pseudomonadati</taxon>
        <taxon>Bdellovibrionota</taxon>
        <taxon>Bacteriovoracia</taxon>
        <taxon>Bacteriovoracales</taxon>
        <taxon>Halobacteriovoraceae</taxon>
        <taxon>Halobacteriovorax</taxon>
    </lineage>
</organism>
<dbReference type="Gene3D" id="3.40.50.10300">
    <property type="entry name" value="CoaB-like"/>
    <property type="match status" value="1"/>
</dbReference>
<dbReference type="Pfam" id="PF02441">
    <property type="entry name" value="Flavoprotein"/>
    <property type="match status" value="1"/>
</dbReference>
<keyword evidence="3 4" id="KW-0285">Flavoprotein</keyword>
<evidence type="ECO:0000259" key="6">
    <source>
        <dbReference type="Pfam" id="PF04127"/>
    </source>
</evidence>
<keyword evidence="3" id="KW-0479">Metal-binding</keyword>
<dbReference type="PANTHER" id="PTHR14359">
    <property type="entry name" value="HOMO-OLIGOMERIC FLAVIN CONTAINING CYS DECARBOXYLASE FAMILY"/>
    <property type="match status" value="1"/>
</dbReference>
<comment type="caution">
    <text evidence="3">Lacks conserved residue(s) required for the propagation of feature annotation.</text>
</comment>
<dbReference type="EMBL" id="MAAO01000004">
    <property type="protein sequence ID" value="OUR98596.1"/>
    <property type="molecule type" value="Genomic_DNA"/>
</dbReference>
<comment type="similarity">
    <text evidence="3 4">In the C-terminal section; belongs to the PPC synthetase family.</text>
</comment>